<dbReference type="CDD" id="cd06261">
    <property type="entry name" value="TM_PBP2"/>
    <property type="match status" value="1"/>
</dbReference>
<dbReference type="STRING" id="92835.RS81_01981"/>
<name>A0A0M2H4H1_9MICO</name>
<evidence type="ECO:0000256" key="1">
    <source>
        <dbReference type="ARBA" id="ARBA00004651"/>
    </source>
</evidence>
<evidence type="ECO:0000256" key="7">
    <source>
        <dbReference type="RuleBase" id="RU363032"/>
    </source>
</evidence>
<feature type="transmembrane region" description="Helical" evidence="7">
    <location>
        <begin position="83"/>
        <end position="108"/>
    </location>
</feature>
<dbReference type="GO" id="GO:0055085">
    <property type="term" value="P:transmembrane transport"/>
    <property type="evidence" value="ECO:0007669"/>
    <property type="project" value="InterPro"/>
</dbReference>
<dbReference type="PROSITE" id="PS50928">
    <property type="entry name" value="ABC_TM1"/>
    <property type="match status" value="1"/>
</dbReference>
<comment type="similarity">
    <text evidence="7">Belongs to the binding-protein-dependent transport system permease family.</text>
</comment>
<evidence type="ECO:0000259" key="8">
    <source>
        <dbReference type="PROSITE" id="PS50928"/>
    </source>
</evidence>
<dbReference type="Pfam" id="PF00528">
    <property type="entry name" value="BPD_transp_1"/>
    <property type="match status" value="1"/>
</dbReference>
<dbReference type="RefSeq" id="WP_084613544.1">
    <property type="nucleotide sequence ID" value="NZ_BAAAUP010000008.1"/>
</dbReference>
<comment type="caution">
    <text evidence="9">The sequence shown here is derived from an EMBL/GenBank/DDBJ whole genome shotgun (WGS) entry which is preliminary data.</text>
</comment>
<dbReference type="AlphaFoldDB" id="A0A0M2H4H1"/>
<evidence type="ECO:0000256" key="2">
    <source>
        <dbReference type="ARBA" id="ARBA00022448"/>
    </source>
</evidence>
<keyword evidence="10" id="KW-1185">Reference proteome</keyword>
<dbReference type="InterPro" id="IPR035906">
    <property type="entry name" value="MetI-like_sf"/>
</dbReference>
<evidence type="ECO:0000256" key="6">
    <source>
        <dbReference type="ARBA" id="ARBA00023136"/>
    </source>
</evidence>
<reference evidence="9 10" key="1">
    <citation type="submission" date="2015-02" db="EMBL/GenBank/DDBJ databases">
        <title>Draft genome sequences of ten Microbacterium spp. with emphasis on heavy metal contaminated environments.</title>
        <authorList>
            <person name="Corretto E."/>
        </authorList>
    </citation>
    <scope>NUCLEOTIDE SEQUENCE [LARGE SCALE GENOMIC DNA]</scope>
    <source>
        <strain evidence="9 10">DSM 12510</strain>
    </source>
</reference>
<protein>
    <submittedName>
        <fullName evidence="9">Oligopeptide transport system permease protein OppC</fullName>
    </submittedName>
</protein>
<evidence type="ECO:0000256" key="4">
    <source>
        <dbReference type="ARBA" id="ARBA00022692"/>
    </source>
</evidence>
<dbReference type="SUPFAM" id="SSF161098">
    <property type="entry name" value="MetI-like"/>
    <property type="match status" value="1"/>
</dbReference>
<feature type="domain" description="ABC transmembrane type-1" evidence="8">
    <location>
        <begin position="81"/>
        <end position="270"/>
    </location>
</feature>
<dbReference type="EMBL" id="JYIZ01000050">
    <property type="protein sequence ID" value="KJL39351.1"/>
    <property type="molecule type" value="Genomic_DNA"/>
</dbReference>
<dbReference type="OrthoDB" id="9812701at2"/>
<dbReference type="PANTHER" id="PTHR43386">
    <property type="entry name" value="OLIGOPEPTIDE TRANSPORT SYSTEM PERMEASE PROTEIN APPC"/>
    <property type="match status" value="1"/>
</dbReference>
<evidence type="ECO:0000256" key="5">
    <source>
        <dbReference type="ARBA" id="ARBA00022989"/>
    </source>
</evidence>
<feature type="transmembrane region" description="Helical" evidence="7">
    <location>
        <begin position="145"/>
        <end position="163"/>
    </location>
</feature>
<sequence>MTAATTLAAVRQRARSFRSAPAIAAAGFLAVLALVCLLAPLLPLDPTTTDLAARWLPPSAEHWFGTDELGRDYFSRVVYGGRISLAVGVLAMLTATAIGVVVGLVAGYARGATDEVLMRLVDFLSSIPWMVLVIVASVFLRPGLWTIILVIGLFAWMPTARLVRAEAMSLRERTYVGYARFLREKPRRVVWRHVLPEATPTIIVAAAATISSAMLTEAALSFLGLGIQPPMASWGSLLETAQGSLARSPWLALIPGLLITATVLSFNVLGDALRRTVVERGDA</sequence>
<proteinExistence type="inferred from homology"/>
<dbReference type="InterPro" id="IPR050366">
    <property type="entry name" value="BP-dependent_transpt_permease"/>
</dbReference>
<dbReference type="PATRIC" id="fig|92835.4.peg.2009"/>
<keyword evidence="5 7" id="KW-1133">Transmembrane helix</keyword>
<dbReference type="Gene3D" id="1.10.3720.10">
    <property type="entry name" value="MetI-like"/>
    <property type="match status" value="1"/>
</dbReference>
<evidence type="ECO:0000313" key="10">
    <source>
        <dbReference type="Proteomes" id="UP000033956"/>
    </source>
</evidence>
<keyword evidence="2 7" id="KW-0813">Transport</keyword>
<feature type="transmembrane region" description="Helical" evidence="7">
    <location>
        <begin position="248"/>
        <end position="270"/>
    </location>
</feature>
<dbReference type="PANTHER" id="PTHR43386:SF1">
    <property type="entry name" value="D,D-DIPEPTIDE TRANSPORT SYSTEM PERMEASE PROTEIN DDPC-RELATED"/>
    <property type="match status" value="1"/>
</dbReference>
<gene>
    <name evidence="9" type="primary">oppC_2</name>
    <name evidence="9" type="ORF">RS81_01981</name>
</gene>
<comment type="subcellular location">
    <subcellularLocation>
        <location evidence="1 7">Cell membrane</location>
        <topology evidence="1 7">Multi-pass membrane protein</topology>
    </subcellularLocation>
</comment>
<keyword evidence="3" id="KW-1003">Cell membrane</keyword>
<evidence type="ECO:0000313" key="9">
    <source>
        <dbReference type="EMBL" id="KJL39351.1"/>
    </source>
</evidence>
<evidence type="ECO:0000256" key="3">
    <source>
        <dbReference type="ARBA" id="ARBA00022475"/>
    </source>
</evidence>
<keyword evidence="6 7" id="KW-0472">Membrane</keyword>
<dbReference type="InterPro" id="IPR000515">
    <property type="entry name" value="MetI-like"/>
</dbReference>
<accession>A0A0M2H4H1</accession>
<feature type="transmembrane region" description="Helical" evidence="7">
    <location>
        <begin position="120"/>
        <end position="139"/>
    </location>
</feature>
<keyword evidence="4 7" id="KW-0812">Transmembrane</keyword>
<feature type="transmembrane region" description="Helical" evidence="7">
    <location>
        <begin position="202"/>
        <end position="228"/>
    </location>
</feature>
<dbReference type="Proteomes" id="UP000033956">
    <property type="component" value="Unassembled WGS sequence"/>
</dbReference>
<dbReference type="GO" id="GO:0005886">
    <property type="term" value="C:plasma membrane"/>
    <property type="evidence" value="ECO:0007669"/>
    <property type="project" value="UniProtKB-SubCell"/>
</dbReference>
<feature type="transmembrane region" description="Helical" evidence="7">
    <location>
        <begin position="20"/>
        <end position="42"/>
    </location>
</feature>
<organism evidence="9 10">
    <name type="scientific">Microbacterium terrae</name>
    <dbReference type="NCBI Taxonomy" id="69369"/>
    <lineage>
        <taxon>Bacteria</taxon>
        <taxon>Bacillati</taxon>
        <taxon>Actinomycetota</taxon>
        <taxon>Actinomycetes</taxon>
        <taxon>Micrococcales</taxon>
        <taxon>Microbacteriaceae</taxon>
        <taxon>Microbacterium</taxon>
    </lineage>
</organism>